<accession>A0A6J5N4S2</accession>
<dbReference type="EMBL" id="LR796596">
    <property type="protein sequence ID" value="CAB4153792.1"/>
    <property type="molecule type" value="Genomic_DNA"/>
</dbReference>
<name>A0A6J5N4S2_9CAUD</name>
<organism evidence="1">
    <name type="scientific">uncultured Caudovirales phage</name>
    <dbReference type="NCBI Taxonomy" id="2100421"/>
    <lineage>
        <taxon>Viruses</taxon>
        <taxon>Duplodnaviria</taxon>
        <taxon>Heunggongvirae</taxon>
        <taxon>Uroviricota</taxon>
        <taxon>Caudoviricetes</taxon>
        <taxon>Peduoviridae</taxon>
        <taxon>Maltschvirus</taxon>
        <taxon>Maltschvirus maltsch</taxon>
    </lineage>
</organism>
<proteinExistence type="predicted"/>
<reference evidence="1" key="1">
    <citation type="submission" date="2020-04" db="EMBL/GenBank/DDBJ databases">
        <authorList>
            <person name="Chiriac C."/>
            <person name="Salcher M."/>
            <person name="Ghai R."/>
            <person name="Kavagutti S V."/>
        </authorList>
    </citation>
    <scope>NUCLEOTIDE SEQUENCE</scope>
</reference>
<sequence length="130" mass="14594">MRTELLSYLTATITSSTFKVSTELPWSSGVPLYVKNPKKVYVDMEQKSTEQVMAVLGNHGIFQQVDTLNVYLVTDAKNIPNDYASVVSLIEAGKNVASNEPYFKREVDSGITFEGDLMITQLEFRFTKLT</sequence>
<evidence type="ECO:0000313" key="1">
    <source>
        <dbReference type="EMBL" id="CAB4153792.1"/>
    </source>
</evidence>
<protein>
    <submittedName>
        <fullName evidence="1">Uncharacterized protein</fullName>
    </submittedName>
</protein>
<gene>
    <name evidence="1" type="ORF">UFOVP635_29</name>
</gene>